<dbReference type="Pfam" id="PF13602">
    <property type="entry name" value="ADH_zinc_N_2"/>
    <property type="match status" value="1"/>
</dbReference>
<dbReference type="InterPro" id="IPR011032">
    <property type="entry name" value="GroES-like_sf"/>
</dbReference>
<dbReference type="AlphaFoldDB" id="A0A7V8SZB6"/>
<dbReference type="CDD" id="cd08267">
    <property type="entry name" value="MDR1"/>
    <property type="match status" value="1"/>
</dbReference>
<dbReference type="GO" id="GO:0016491">
    <property type="term" value="F:oxidoreductase activity"/>
    <property type="evidence" value="ECO:0007669"/>
    <property type="project" value="InterPro"/>
</dbReference>
<keyword evidence="3" id="KW-1185">Reference proteome</keyword>
<dbReference type="InterPro" id="IPR002364">
    <property type="entry name" value="Quin_OxRdtase/zeta-crystal_CS"/>
</dbReference>
<evidence type="ECO:0000313" key="2">
    <source>
        <dbReference type="EMBL" id="MBA0088290.1"/>
    </source>
</evidence>
<feature type="domain" description="Enoyl reductase (ER)" evidence="1">
    <location>
        <begin position="1"/>
        <end position="233"/>
    </location>
</feature>
<dbReference type="SUPFAM" id="SSF50129">
    <property type="entry name" value="GroES-like"/>
    <property type="match status" value="1"/>
</dbReference>
<accession>A0A7V8SZB6</accession>
<dbReference type="SMART" id="SM00829">
    <property type="entry name" value="PKS_ER"/>
    <property type="match status" value="1"/>
</dbReference>
<dbReference type="PANTHER" id="PTHR11695">
    <property type="entry name" value="ALCOHOL DEHYDROGENASE RELATED"/>
    <property type="match status" value="1"/>
</dbReference>
<reference evidence="2" key="1">
    <citation type="submission" date="2020-06" db="EMBL/GenBank/DDBJ databases">
        <title>Legume-microbial interactions unlock mineral nutrients during tropical forest succession.</title>
        <authorList>
            <person name="Epihov D.Z."/>
        </authorList>
    </citation>
    <scope>NUCLEOTIDE SEQUENCE [LARGE SCALE GENOMIC DNA]</scope>
    <source>
        <strain evidence="2">Pan2503</strain>
    </source>
</reference>
<dbReference type="InterPro" id="IPR020843">
    <property type="entry name" value="ER"/>
</dbReference>
<dbReference type="InterPro" id="IPR050700">
    <property type="entry name" value="YIM1/Zinc_Alcohol_DH_Fams"/>
</dbReference>
<dbReference type="Gene3D" id="3.90.180.10">
    <property type="entry name" value="Medium-chain alcohol dehydrogenases, catalytic domain"/>
    <property type="match status" value="1"/>
</dbReference>
<dbReference type="GO" id="GO:0008270">
    <property type="term" value="F:zinc ion binding"/>
    <property type="evidence" value="ECO:0007669"/>
    <property type="project" value="InterPro"/>
</dbReference>
<dbReference type="PROSITE" id="PS01162">
    <property type="entry name" value="QOR_ZETA_CRYSTAL"/>
    <property type="match status" value="1"/>
</dbReference>
<protein>
    <submittedName>
        <fullName evidence="2">NAD(P)-dependent alcohol dehydrogenase</fullName>
    </submittedName>
</protein>
<comment type="caution">
    <text evidence="2">The sequence shown here is derived from an EMBL/GenBank/DDBJ whole genome shotgun (WGS) entry which is preliminary data.</text>
</comment>
<dbReference type="SUPFAM" id="SSF51735">
    <property type="entry name" value="NAD(P)-binding Rossmann-fold domains"/>
    <property type="match status" value="1"/>
</dbReference>
<evidence type="ECO:0000259" key="1">
    <source>
        <dbReference type="SMART" id="SM00829"/>
    </source>
</evidence>
<evidence type="ECO:0000313" key="3">
    <source>
        <dbReference type="Proteomes" id="UP000567293"/>
    </source>
</evidence>
<gene>
    <name evidence="2" type="ORF">HRJ53_25175</name>
</gene>
<dbReference type="Proteomes" id="UP000567293">
    <property type="component" value="Unassembled WGS sequence"/>
</dbReference>
<dbReference type="PANTHER" id="PTHR11695:SF648">
    <property type="entry name" value="ZINC-BINDING OXIDOREDUCTASE"/>
    <property type="match status" value="1"/>
</dbReference>
<name>A0A7V8SZB6_9BACT</name>
<sequence>MFGCGRGAFAEYACARESKLARKPGNVSFEQAASLPIAGLTAWQGLRLGGQGHNLEGKKVLINGAAGGVGTFAVQIAKSFGAEVTGVSSTKSVDLVRSLGANRVVDYTKEDFTESGERYDLIFDCVANHSLSAFRRVLDPKGSYIMAGAADGGGRWMIGILARLMKASVLSRLVGQRLAMVGAKITNADLTALGELVNTGKVRPVIGRRYRLEEVPEAVRYVEHGHAQGKVVITVE</sequence>
<organism evidence="2 3">
    <name type="scientific">Candidatus Acidiferrum panamense</name>
    <dbReference type="NCBI Taxonomy" id="2741543"/>
    <lineage>
        <taxon>Bacteria</taxon>
        <taxon>Pseudomonadati</taxon>
        <taxon>Acidobacteriota</taxon>
        <taxon>Terriglobia</taxon>
        <taxon>Candidatus Acidiferrales</taxon>
        <taxon>Candidatus Acidiferrum</taxon>
    </lineage>
</organism>
<proteinExistence type="predicted"/>
<dbReference type="InterPro" id="IPR036291">
    <property type="entry name" value="NAD(P)-bd_dom_sf"/>
</dbReference>
<dbReference type="EMBL" id="JACDQQ010002427">
    <property type="protein sequence ID" value="MBA0088290.1"/>
    <property type="molecule type" value="Genomic_DNA"/>
</dbReference>
<dbReference type="Gene3D" id="3.40.50.720">
    <property type="entry name" value="NAD(P)-binding Rossmann-like Domain"/>
    <property type="match status" value="1"/>
</dbReference>